<dbReference type="Proteomes" id="UP000032671">
    <property type="component" value="Unassembled WGS sequence"/>
</dbReference>
<comment type="caution">
    <text evidence="1">The sequence shown here is derived from an EMBL/GenBank/DDBJ whole genome shotgun (WGS) entry which is preliminary data.</text>
</comment>
<sequence length="354" mass="40104">MFCTASAGVYAKKEKRIIYTKKSLDFSKKNMFPIIKFDEDSLIYIHSINMYISTVTLPRSVVEKRGHSETLFSLYLSGNDNCPKEAEESMGYNEIFEKYHHEGIVSNIIKQAYSGKKYTSIDYFFNEDIPLKVKKGSCIFSVLDGSDFSNKKYKMAQKIKIKYRYAEKNSKVKKISLVGLGGEFVVSSNNYRTPTLNAYSVIPVSKNGKLHPGWLLNLYGNVSATTESDEKYRSKPEGNWQISHYIMVYTKNSCQKAFPNHQGSLFFWNDKTGTFSQKNPSSAFWSTSLLLQKVSLSSYGNSSVVASIPSPSKEKFLKIEEGDCIVDAIVPSGDRFDKAPINTEPQFSIEVLER</sequence>
<dbReference type="Proteomes" id="UP000321891">
    <property type="component" value="Unassembled WGS sequence"/>
</dbReference>
<name>A0A0D6N5P5_9PROT</name>
<evidence type="ECO:0000313" key="3">
    <source>
        <dbReference type="Proteomes" id="UP000032671"/>
    </source>
</evidence>
<evidence type="ECO:0000313" key="2">
    <source>
        <dbReference type="EMBL" id="GEL57764.1"/>
    </source>
</evidence>
<accession>A0A0D6N5P5</accession>
<organism evidence="1 3">
    <name type="scientific">Acetobacter cibinongensis</name>
    <dbReference type="NCBI Taxonomy" id="146475"/>
    <lineage>
        <taxon>Bacteria</taxon>
        <taxon>Pseudomonadati</taxon>
        <taxon>Pseudomonadota</taxon>
        <taxon>Alphaproteobacteria</taxon>
        <taxon>Acetobacterales</taxon>
        <taxon>Acetobacteraceae</taxon>
        <taxon>Acetobacter</taxon>
    </lineage>
</organism>
<dbReference type="RefSeq" id="WP_146806745.1">
    <property type="nucleotide sequence ID" value="NZ_BAMV01000018.1"/>
</dbReference>
<reference evidence="2 4" key="2">
    <citation type="submission" date="2019-07" db="EMBL/GenBank/DDBJ databases">
        <title>Whole genome shotgun sequence of Acetobacter cibinongensis NBRC 16605.</title>
        <authorList>
            <person name="Hosoyama A."/>
            <person name="Uohara A."/>
            <person name="Ohji S."/>
            <person name="Ichikawa N."/>
        </authorList>
    </citation>
    <scope>NUCLEOTIDE SEQUENCE [LARGE SCALE GENOMIC DNA]</scope>
    <source>
        <strain evidence="2 4">NBRC 16605</strain>
    </source>
</reference>
<dbReference type="AlphaFoldDB" id="A0A0D6N5P5"/>
<dbReference type="EMBL" id="BJVU01000001">
    <property type="protein sequence ID" value="GEL57764.1"/>
    <property type="molecule type" value="Genomic_DNA"/>
</dbReference>
<evidence type="ECO:0000313" key="4">
    <source>
        <dbReference type="Proteomes" id="UP000321891"/>
    </source>
</evidence>
<accession>A0A6N3SKZ2</accession>
<keyword evidence="4" id="KW-1185">Reference proteome</keyword>
<evidence type="ECO:0000313" key="1">
    <source>
        <dbReference type="EMBL" id="GAN61342.1"/>
    </source>
</evidence>
<gene>
    <name evidence="1" type="ORF">Abci_018_212</name>
    <name evidence="2" type="ORF">ACI01nite_03660</name>
</gene>
<protein>
    <submittedName>
        <fullName evidence="1">Uncharacterized protein</fullName>
    </submittedName>
</protein>
<proteinExistence type="predicted"/>
<dbReference type="EMBL" id="BAMV01000018">
    <property type="protein sequence ID" value="GAN61342.1"/>
    <property type="molecule type" value="Genomic_DNA"/>
</dbReference>
<reference evidence="1 3" key="1">
    <citation type="submission" date="2012-11" db="EMBL/GenBank/DDBJ databases">
        <title>Whole genome sequence of Acetobacter cibinongensis 4H-1.</title>
        <authorList>
            <person name="Azuma Y."/>
            <person name="Higashiura N."/>
            <person name="Hirakawa H."/>
            <person name="Matsushita K."/>
        </authorList>
    </citation>
    <scope>NUCLEOTIDE SEQUENCE [LARGE SCALE GENOMIC DNA]</scope>
    <source>
        <strain evidence="1 3">4H-1</strain>
    </source>
</reference>